<accession>A0A2P6PL49</accession>
<gene>
    <name evidence="2" type="ORF">RchiOBHm_Chr6g0252641</name>
</gene>
<reference evidence="2 3" key="1">
    <citation type="journal article" date="2018" name="Nat. Genet.">
        <title>The Rosa genome provides new insights in the design of modern roses.</title>
        <authorList>
            <person name="Bendahmane M."/>
        </authorList>
    </citation>
    <scope>NUCLEOTIDE SEQUENCE [LARGE SCALE GENOMIC DNA]</scope>
    <source>
        <strain evidence="3">cv. Old Blush</strain>
    </source>
</reference>
<dbReference type="Gramene" id="PRQ22655">
    <property type="protein sequence ID" value="PRQ22655"/>
    <property type="gene ID" value="RchiOBHm_Chr6g0252641"/>
</dbReference>
<keyword evidence="3" id="KW-1185">Reference proteome</keyword>
<organism evidence="2 3">
    <name type="scientific">Rosa chinensis</name>
    <name type="common">China rose</name>
    <dbReference type="NCBI Taxonomy" id="74649"/>
    <lineage>
        <taxon>Eukaryota</taxon>
        <taxon>Viridiplantae</taxon>
        <taxon>Streptophyta</taxon>
        <taxon>Embryophyta</taxon>
        <taxon>Tracheophyta</taxon>
        <taxon>Spermatophyta</taxon>
        <taxon>Magnoliopsida</taxon>
        <taxon>eudicotyledons</taxon>
        <taxon>Gunneridae</taxon>
        <taxon>Pentapetalae</taxon>
        <taxon>rosids</taxon>
        <taxon>fabids</taxon>
        <taxon>Rosales</taxon>
        <taxon>Rosaceae</taxon>
        <taxon>Rosoideae</taxon>
        <taxon>Rosoideae incertae sedis</taxon>
        <taxon>Rosa</taxon>
    </lineage>
</organism>
<evidence type="ECO:0000313" key="2">
    <source>
        <dbReference type="EMBL" id="PRQ22655.1"/>
    </source>
</evidence>
<sequence>MNELVFLFSLLLFSLHFCVFVCFFCLFMAWSAVLVKKKREMVHRRNGQAW</sequence>
<name>A0A2P6PL49_ROSCH</name>
<proteinExistence type="predicted"/>
<comment type="caution">
    <text evidence="2">The sequence shown here is derived from an EMBL/GenBank/DDBJ whole genome shotgun (WGS) entry which is preliminary data.</text>
</comment>
<dbReference type="AlphaFoldDB" id="A0A2P6PL49"/>
<keyword evidence="1" id="KW-0812">Transmembrane</keyword>
<evidence type="ECO:0000256" key="1">
    <source>
        <dbReference type="SAM" id="Phobius"/>
    </source>
</evidence>
<dbReference type="EMBL" id="PDCK01000044">
    <property type="protein sequence ID" value="PRQ22655.1"/>
    <property type="molecule type" value="Genomic_DNA"/>
</dbReference>
<feature type="transmembrane region" description="Helical" evidence="1">
    <location>
        <begin position="6"/>
        <end position="35"/>
    </location>
</feature>
<keyword evidence="1" id="KW-0472">Membrane</keyword>
<protein>
    <submittedName>
        <fullName evidence="2">Uncharacterized protein</fullName>
    </submittedName>
</protein>
<keyword evidence="1" id="KW-1133">Transmembrane helix</keyword>
<dbReference type="Proteomes" id="UP000238479">
    <property type="component" value="Chromosome 6"/>
</dbReference>
<evidence type="ECO:0000313" key="3">
    <source>
        <dbReference type="Proteomes" id="UP000238479"/>
    </source>
</evidence>